<dbReference type="EMBL" id="JTDF01002501">
    <property type="protein sequence ID" value="KAF8568734.1"/>
    <property type="molecule type" value="Genomic_DNA"/>
</dbReference>
<evidence type="ECO:0000313" key="2">
    <source>
        <dbReference type="Proteomes" id="UP000699462"/>
    </source>
</evidence>
<name>A0A8T0DP18_9TREM</name>
<comment type="caution">
    <text evidence="1">The sequence shown here is derived from an EMBL/GenBank/DDBJ whole genome shotgun (WGS) entry which is preliminary data.</text>
</comment>
<reference evidence="1 2" key="1">
    <citation type="submission" date="2019-07" db="EMBL/GenBank/DDBJ databases">
        <title>Annotation for the trematode Paragonimus westermani.</title>
        <authorList>
            <person name="Choi Y.-J."/>
        </authorList>
    </citation>
    <scope>NUCLEOTIDE SEQUENCE [LARGE SCALE GENOMIC DNA]</scope>
    <source>
        <strain evidence="1">180907_Pwestermani</strain>
    </source>
</reference>
<evidence type="ECO:0000313" key="1">
    <source>
        <dbReference type="EMBL" id="KAF8568734.1"/>
    </source>
</evidence>
<dbReference type="Proteomes" id="UP000699462">
    <property type="component" value="Unassembled WGS sequence"/>
</dbReference>
<accession>A0A8T0DP18</accession>
<protein>
    <submittedName>
        <fullName evidence="1">Uncharacterized protein</fullName>
    </submittedName>
</protein>
<dbReference type="AlphaFoldDB" id="A0A8T0DP18"/>
<organism evidence="1 2">
    <name type="scientific">Paragonimus westermani</name>
    <dbReference type="NCBI Taxonomy" id="34504"/>
    <lineage>
        <taxon>Eukaryota</taxon>
        <taxon>Metazoa</taxon>
        <taxon>Spiralia</taxon>
        <taxon>Lophotrochozoa</taxon>
        <taxon>Platyhelminthes</taxon>
        <taxon>Trematoda</taxon>
        <taxon>Digenea</taxon>
        <taxon>Plagiorchiida</taxon>
        <taxon>Troglotremata</taxon>
        <taxon>Troglotrematidae</taxon>
        <taxon>Paragonimus</taxon>
    </lineage>
</organism>
<keyword evidence="2" id="KW-1185">Reference proteome</keyword>
<gene>
    <name evidence="1" type="ORF">P879_07851</name>
</gene>
<sequence>MSSCFLASVILAYRHCRPPATVQWYFLSFHDDRQPHRMARRCHNTQCCRQNNLAYFYRTLGCIACLPHHCENRPRFTVCGKVAYFGMPPLPHYYTRAFEASPNVGFRLTGSGLVFDFLSLWFSWLFVDGSPFGRVWESVGQGGLLSGADSFRGGLFGLPRSVLRFPDCLLRLCCSCNGVADVATYRRIIQFW</sequence>
<proteinExistence type="predicted"/>